<evidence type="ECO:0000313" key="2">
    <source>
        <dbReference type="Proteomes" id="UP000249057"/>
    </source>
</evidence>
<evidence type="ECO:0000313" key="1">
    <source>
        <dbReference type="EMBL" id="RAH41949.1"/>
    </source>
</evidence>
<protein>
    <submittedName>
        <fullName evidence="1">Uncharacterized protein</fullName>
    </submittedName>
</protein>
<accession>A0ACD1FY89</accession>
<gene>
    <name evidence="1" type="ORF">BO95DRAFT_505352</name>
</gene>
<organism evidence="1 2">
    <name type="scientific">Aspergillus brunneoviolaceus CBS 621.78</name>
    <dbReference type="NCBI Taxonomy" id="1450534"/>
    <lineage>
        <taxon>Eukaryota</taxon>
        <taxon>Fungi</taxon>
        <taxon>Dikarya</taxon>
        <taxon>Ascomycota</taxon>
        <taxon>Pezizomycotina</taxon>
        <taxon>Eurotiomycetes</taxon>
        <taxon>Eurotiomycetidae</taxon>
        <taxon>Eurotiales</taxon>
        <taxon>Aspergillaceae</taxon>
        <taxon>Aspergillus</taxon>
        <taxon>Aspergillus subgen. Circumdati</taxon>
    </lineage>
</organism>
<name>A0ACD1FY89_9EURO</name>
<sequence length="156" mass="17714">MPIMGCILGAGSELYWKVERRERDSGMEAAVSEQRVGGSSLDRPFLNSKQQRNDKLREHFESLPFSDHDTDSFVPLFRSDLAYLVNNSYSLFRILPRDSQREQSPDPPANDAPNMYTNQNKALNGKRTKFVIDKNSKELQPNPPSQARHGAGIVYN</sequence>
<keyword evidence="2" id="KW-1185">Reference proteome</keyword>
<dbReference type="Proteomes" id="UP000249057">
    <property type="component" value="Unassembled WGS sequence"/>
</dbReference>
<dbReference type="EMBL" id="KZ825380">
    <property type="protein sequence ID" value="RAH41949.1"/>
    <property type="molecule type" value="Genomic_DNA"/>
</dbReference>
<proteinExistence type="predicted"/>
<reference evidence="1" key="1">
    <citation type="submission" date="2018-02" db="EMBL/GenBank/DDBJ databases">
        <title>The genomes of Aspergillus section Nigri reveals drivers in fungal speciation.</title>
        <authorList>
            <consortium name="DOE Joint Genome Institute"/>
            <person name="Vesth T.C."/>
            <person name="Nybo J."/>
            <person name="Theobald S."/>
            <person name="Brandl J."/>
            <person name="Frisvad J.C."/>
            <person name="Nielsen K.F."/>
            <person name="Lyhne E.K."/>
            <person name="Kogle M.E."/>
            <person name="Kuo A."/>
            <person name="Riley R."/>
            <person name="Clum A."/>
            <person name="Nolan M."/>
            <person name="Lipzen A."/>
            <person name="Salamov A."/>
            <person name="Henrissat B."/>
            <person name="Wiebenga A."/>
            <person name="De vries R.P."/>
            <person name="Grigoriev I.V."/>
            <person name="Mortensen U.H."/>
            <person name="Andersen M.R."/>
            <person name="Baker S.E."/>
        </authorList>
    </citation>
    <scope>NUCLEOTIDE SEQUENCE</scope>
    <source>
        <strain evidence="1">CBS 621.78</strain>
    </source>
</reference>